<dbReference type="EMBL" id="CAJNOQ010000364">
    <property type="protein sequence ID" value="CAF0792662.1"/>
    <property type="molecule type" value="Genomic_DNA"/>
</dbReference>
<dbReference type="Pfam" id="PF00069">
    <property type="entry name" value="Pkinase"/>
    <property type="match status" value="1"/>
</dbReference>
<feature type="region of interest" description="Disordered" evidence="10">
    <location>
        <begin position="346"/>
        <end position="384"/>
    </location>
</feature>
<keyword evidence="3" id="KW-0723">Serine/threonine-protein kinase</keyword>
<feature type="region of interest" description="Disordered" evidence="10">
    <location>
        <begin position="270"/>
        <end position="331"/>
    </location>
</feature>
<evidence type="ECO:0000256" key="4">
    <source>
        <dbReference type="ARBA" id="ARBA00022679"/>
    </source>
</evidence>
<comment type="catalytic activity">
    <reaction evidence="9">
        <text>L-seryl-[protein] + ATP = O-phospho-L-seryl-[protein] + ADP + H(+)</text>
        <dbReference type="Rhea" id="RHEA:17989"/>
        <dbReference type="Rhea" id="RHEA-COMP:9863"/>
        <dbReference type="Rhea" id="RHEA-COMP:11604"/>
        <dbReference type="ChEBI" id="CHEBI:15378"/>
        <dbReference type="ChEBI" id="CHEBI:29999"/>
        <dbReference type="ChEBI" id="CHEBI:30616"/>
        <dbReference type="ChEBI" id="CHEBI:83421"/>
        <dbReference type="ChEBI" id="CHEBI:456216"/>
        <dbReference type="EC" id="2.7.11.1"/>
    </reaction>
</comment>
<dbReference type="EC" id="2.7.11.1" evidence="2"/>
<protein>
    <recommendedName>
        <fullName evidence="2">non-specific serine/threonine protein kinase</fullName>
        <ecNumber evidence="2">2.7.11.1</ecNumber>
    </recommendedName>
</protein>
<feature type="compositionally biased region" description="Basic and acidic residues" evidence="10">
    <location>
        <begin position="319"/>
        <end position="330"/>
    </location>
</feature>
<dbReference type="SUPFAM" id="SSF56112">
    <property type="entry name" value="Protein kinase-like (PK-like)"/>
    <property type="match status" value="1"/>
</dbReference>
<evidence type="ECO:0000256" key="6">
    <source>
        <dbReference type="ARBA" id="ARBA00022777"/>
    </source>
</evidence>
<dbReference type="OrthoDB" id="248923at2759"/>
<feature type="domain" description="Protein kinase" evidence="11">
    <location>
        <begin position="14"/>
        <end position="272"/>
    </location>
</feature>
<evidence type="ECO:0000256" key="5">
    <source>
        <dbReference type="ARBA" id="ARBA00022741"/>
    </source>
</evidence>
<keyword evidence="4" id="KW-0808">Transferase</keyword>
<evidence type="ECO:0000256" key="9">
    <source>
        <dbReference type="ARBA" id="ARBA00048679"/>
    </source>
</evidence>
<evidence type="ECO:0000313" key="12">
    <source>
        <dbReference type="EMBL" id="CAF0792662.1"/>
    </source>
</evidence>
<name>A0A813S619_9BILA</name>
<keyword evidence="5" id="KW-0547">Nucleotide-binding</keyword>
<dbReference type="EMBL" id="CAJOBC010000364">
    <property type="protein sequence ID" value="CAF3576990.1"/>
    <property type="molecule type" value="Genomic_DNA"/>
</dbReference>
<feature type="region of interest" description="Disordered" evidence="10">
    <location>
        <begin position="429"/>
        <end position="555"/>
    </location>
</feature>
<dbReference type="PANTHER" id="PTHR44899:SF8">
    <property type="entry name" value="NIMA-RELATED KINASE 11"/>
    <property type="match status" value="1"/>
</dbReference>
<dbReference type="PROSITE" id="PS00108">
    <property type="entry name" value="PROTEIN_KINASE_ST"/>
    <property type="match status" value="1"/>
</dbReference>
<dbReference type="InterPro" id="IPR011009">
    <property type="entry name" value="Kinase-like_dom_sf"/>
</dbReference>
<comment type="similarity">
    <text evidence="1">Belongs to the protein kinase superfamily. NEK Ser/Thr protein kinase family. NIMA subfamily.</text>
</comment>
<keyword evidence="7" id="KW-0067">ATP-binding</keyword>
<evidence type="ECO:0000313" key="14">
    <source>
        <dbReference type="Proteomes" id="UP000663829"/>
    </source>
</evidence>
<dbReference type="InterPro" id="IPR051131">
    <property type="entry name" value="NEK_Ser/Thr_kinase_NIMA"/>
</dbReference>
<accession>A0A813S619</accession>
<gene>
    <name evidence="12" type="ORF">GPM918_LOCUS3083</name>
    <name evidence="13" type="ORF">SRO942_LOCUS3083</name>
</gene>
<feature type="compositionally biased region" description="Polar residues" evidence="10">
    <location>
        <begin position="476"/>
        <end position="497"/>
    </location>
</feature>
<dbReference type="InterPro" id="IPR000719">
    <property type="entry name" value="Prot_kinase_dom"/>
</dbReference>
<evidence type="ECO:0000256" key="1">
    <source>
        <dbReference type="ARBA" id="ARBA00010886"/>
    </source>
</evidence>
<dbReference type="Proteomes" id="UP000681722">
    <property type="component" value="Unassembled WGS sequence"/>
</dbReference>
<comment type="catalytic activity">
    <reaction evidence="8">
        <text>L-threonyl-[protein] + ATP = O-phospho-L-threonyl-[protein] + ADP + H(+)</text>
        <dbReference type="Rhea" id="RHEA:46608"/>
        <dbReference type="Rhea" id="RHEA-COMP:11060"/>
        <dbReference type="Rhea" id="RHEA-COMP:11605"/>
        <dbReference type="ChEBI" id="CHEBI:15378"/>
        <dbReference type="ChEBI" id="CHEBI:30013"/>
        <dbReference type="ChEBI" id="CHEBI:30616"/>
        <dbReference type="ChEBI" id="CHEBI:61977"/>
        <dbReference type="ChEBI" id="CHEBI:456216"/>
        <dbReference type="EC" id="2.7.11.1"/>
    </reaction>
</comment>
<evidence type="ECO:0000256" key="8">
    <source>
        <dbReference type="ARBA" id="ARBA00047899"/>
    </source>
</evidence>
<dbReference type="GO" id="GO:0004674">
    <property type="term" value="F:protein serine/threonine kinase activity"/>
    <property type="evidence" value="ECO:0007669"/>
    <property type="project" value="UniProtKB-KW"/>
</dbReference>
<evidence type="ECO:0000256" key="7">
    <source>
        <dbReference type="ARBA" id="ARBA00022840"/>
    </source>
</evidence>
<feature type="compositionally biased region" description="Polar residues" evidence="10">
    <location>
        <begin position="519"/>
        <end position="555"/>
    </location>
</feature>
<reference evidence="12" key="1">
    <citation type="submission" date="2021-02" db="EMBL/GenBank/DDBJ databases">
        <authorList>
            <person name="Nowell W R."/>
        </authorList>
    </citation>
    <scope>NUCLEOTIDE SEQUENCE</scope>
</reference>
<dbReference type="InterPro" id="IPR008271">
    <property type="entry name" value="Ser/Thr_kinase_AS"/>
</dbReference>
<evidence type="ECO:0000256" key="10">
    <source>
        <dbReference type="SAM" id="MobiDB-lite"/>
    </source>
</evidence>
<proteinExistence type="inferred from homology"/>
<sequence>MTESDEPQIFNQRYQIIKKLGAGNFGTAYLVSDLKAKHEPKVLKVVRLGEMDSTETVESVREAQLLSKLKSEHIVKFHESFLENDCVCIVTEFCEGGDLDMKIKELKKENKQLSEDQVVEWLVQILIAVQHMHKSKVLHRDLKTRNIFLKANKIKIGDFGISRILVGTMDVATTFTGTPYFMSPEVMKHDGYSSKSDIWSVGCLLYEMCTFQHAFDGKGLMNVIYKVVEGKTPELPVTYSKELNDVLKNSQNLTVQDMQKQKWSISGNNQLLEEGDDDEDVVSETNGNNRLNDNDDKNEQTLKQLEPNEYTQQKTPSELAKERKRKDADARAQMYTEAIRANAHEAATHRQLMRESTFSSLKQPWPSDDHEHSMNKSSKIRSNDKTLCNQTYSRNTLHQSLSQSPYSIDERPITPMRQDYRQIAERGFNRDGIPVDPNLTNEYYSNFNQDFEPPDTSPTRENAFHDQVCRSIDGGSRSNPSQRTMSASHRSINSLSRTIDPRQRRISPSKSSKYLASSRTIGQKSNVMSSNQLTHDSSKGRATSSRSNITDDNNLNITLKDNPLHDAYGPISKNIKINNLRTKAMKALGEETFEIVHDYLLKQRKAQRNDPTIDEVKVLRELESFVKKPSDCFLVDQLVFLEIM</sequence>
<keyword evidence="6" id="KW-0418">Kinase</keyword>
<dbReference type="PROSITE" id="PS50011">
    <property type="entry name" value="PROTEIN_KINASE_DOM"/>
    <property type="match status" value="1"/>
</dbReference>
<dbReference type="Gene3D" id="1.10.510.10">
    <property type="entry name" value="Transferase(Phosphotransferase) domain 1"/>
    <property type="match status" value="1"/>
</dbReference>
<evidence type="ECO:0000259" key="11">
    <source>
        <dbReference type="PROSITE" id="PS50011"/>
    </source>
</evidence>
<comment type="caution">
    <text evidence="12">The sequence shown here is derived from an EMBL/GenBank/DDBJ whole genome shotgun (WGS) entry which is preliminary data.</text>
</comment>
<organism evidence="12 14">
    <name type="scientific">Didymodactylos carnosus</name>
    <dbReference type="NCBI Taxonomy" id="1234261"/>
    <lineage>
        <taxon>Eukaryota</taxon>
        <taxon>Metazoa</taxon>
        <taxon>Spiralia</taxon>
        <taxon>Gnathifera</taxon>
        <taxon>Rotifera</taxon>
        <taxon>Eurotatoria</taxon>
        <taxon>Bdelloidea</taxon>
        <taxon>Philodinida</taxon>
        <taxon>Philodinidae</taxon>
        <taxon>Didymodactylos</taxon>
    </lineage>
</organism>
<feature type="compositionally biased region" description="Polar residues" evidence="10">
    <location>
        <begin position="438"/>
        <end position="449"/>
    </location>
</feature>
<feature type="compositionally biased region" description="Low complexity" evidence="10">
    <location>
        <begin position="508"/>
        <end position="518"/>
    </location>
</feature>
<dbReference type="SMART" id="SM00220">
    <property type="entry name" value="S_TKc"/>
    <property type="match status" value="1"/>
</dbReference>
<evidence type="ECO:0000313" key="13">
    <source>
        <dbReference type="EMBL" id="CAF3576990.1"/>
    </source>
</evidence>
<evidence type="ECO:0000256" key="3">
    <source>
        <dbReference type="ARBA" id="ARBA00022527"/>
    </source>
</evidence>
<dbReference type="PANTHER" id="PTHR44899">
    <property type="entry name" value="CAMK FAMILY PROTEIN KINASE"/>
    <property type="match status" value="1"/>
</dbReference>
<feature type="compositionally biased region" description="Acidic residues" evidence="10">
    <location>
        <begin position="273"/>
        <end position="282"/>
    </location>
</feature>
<evidence type="ECO:0000256" key="2">
    <source>
        <dbReference type="ARBA" id="ARBA00012513"/>
    </source>
</evidence>
<dbReference type="Proteomes" id="UP000663829">
    <property type="component" value="Unassembled WGS sequence"/>
</dbReference>
<keyword evidence="14" id="KW-1185">Reference proteome</keyword>
<dbReference type="GO" id="GO:0005524">
    <property type="term" value="F:ATP binding"/>
    <property type="evidence" value="ECO:0007669"/>
    <property type="project" value="UniProtKB-KW"/>
</dbReference>
<dbReference type="AlphaFoldDB" id="A0A813S619"/>